<evidence type="ECO:0000256" key="1">
    <source>
        <dbReference type="SAM" id="MobiDB-lite"/>
    </source>
</evidence>
<dbReference type="PANTHER" id="PTHR35394">
    <property type="entry name" value="DUF3176 DOMAIN-CONTAINING PROTEIN"/>
    <property type="match status" value="1"/>
</dbReference>
<feature type="transmembrane region" description="Helical" evidence="2">
    <location>
        <begin position="153"/>
        <end position="170"/>
    </location>
</feature>
<dbReference type="GeneID" id="87940644"/>
<dbReference type="InterPro" id="IPR021514">
    <property type="entry name" value="DUF3176"/>
</dbReference>
<dbReference type="Pfam" id="PF11374">
    <property type="entry name" value="DUF3176"/>
    <property type="match status" value="1"/>
</dbReference>
<name>A0AAX4I7J4_9PEZI</name>
<proteinExistence type="predicted"/>
<reference evidence="4" key="1">
    <citation type="journal article" date="2023" name="bioRxiv">
        <title>Complete genome of the Medicago anthracnose fungus, Colletotrichum destructivum, reveals a mini-chromosome-like region within a core chromosome.</title>
        <authorList>
            <person name="Lapalu N."/>
            <person name="Simon A."/>
            <person name="Lu A."/>
            <person name="Plaumann P.-L."/>
            <person name="Amselem J."/>
            <person name="Pigne S."/>
            <person name="Auger A."/>
            <person name="Koch C."/>
            <person name="Dallery J.-F."/>
            <person name="O'Connell R.J."/>
        </authorList>
    </citation>
    <scope>NUCLEOTIDE SEQUENCE [LARGE SCALE GENOMIC DNA]</scope>
    <source>
        <strain evidence="4">CBS 520.97</strain>
    </source>
</reference>
<feature type="region of interest" description="Disordered" evidence="1">
    <location>
        <begin position="33"/>
        <end position="93"/>
    </location>
</feature>
<accession>A0AAX4I7J4</accession>
<organism evidence="3 4">
    <name type="scientific">Colletotrichum destructivum</name>
    <dbReference type="NCBI Taxonomy" id="34406"/>
    <lineage>
        <taxon>Eukaryota</taxon>
        <taxon>Fungi</taxon>
        <taxon>Dikarya</taxon>
        <taxon>Ascomycota</taxon>
        <taxon>Pezizomycotina</taxon>
        <taxon>Sordariomycetes</taxon>
        <taxon>Hypocreomycetidae</taxon>
        <taxon>Glomerellales</taxon>
        <taxon>Glomerellaceae</taxon>
        <taxon>Colletotrichum</taxon>
        <taxon>Colletotrichum destructivum species complex</taxon>
    </lineage>
</organism>
<dbReference type="EMBL" id="CP137307">
    <property type="protein sequence ID" value="WQF79127.1"/>
    <property type="molecule type" value="Genomic_DNA"/>
</dbReference>
<feature type="transmembrane region" description="Helical" evidence="2">
    <location>
        <begin position="252"/>
        <end position="274"/>
    </location>
</feature>
<feature type="compositionally biased region" description="Polar residues" evidence="1">
    <location>
        <begin position="33"/>
        <end position="46"/>
    </location>
</feature>
<keyword evidence="2" id="KW-0812">Transmembrane</keyword>
<feature type="transmembrane region" description="Helical" evidence="2">
    <location>
        <begin position="190"/>
        <end position="210"/>
    </location>
</feature>
<dbReference type="AlphaFoldDB" id="A0AAX4I7J4"/>
<evidence type="ECO:0000313" key="4">
    <source>
        <dbReference type="Proteomes" id="UP001322277"/>
    </source>
</evidence>
<protein>
    <submittedName>
        <fullName evidence="3">Uncharacterized protein</fullName>
    </submittedName>
</protein>
<dbReference type="RefSeq" id="XP_062776351.1">
    <property type="nucleotide sequence ID" value="XM_062920300.1"/>
</dbReference>
<keyword evidence="2" id="KW-1133">Transmembrane helix</keyword>
<evidence type="ECO:0000256" key="2">
    <source>
        <dbReference type="SAM" id="Phobius"/>
    </source>
</evidence>
<feature type="compositionally biased region" description="Basic and acidic residues" evidence="1">
    <location>
        <begin position="48"/>
        <end position="58"/>
    </location>
</feature>
<feature type="transmembrane region" description="Helical" evidence="2">
    <location>
        <begin position="672"/>
        <end position="694"/>
    </location>
</feature>
<dbReference type="Proteomes" id="UP001322277">
    <property type="component" value="Chromosome 3"/>
</dbReference>
<dbReference type="KEGG" id="cdet:87940644"/>
<keyword evidence="4" id="KW-1185">Reference proteome</keyword>
<keyword evidence="2" id="KW-0472">Membrane</keyword>
<dbReference type="PANTHER" id="PTHR35394:SF5">
    <property type="entry name" value="DUF3176 DOMAIN-CONTAINING PROTEIN"/>
    <property type="match status" value="1"/>
</dbReference>
<sequence>MAYQHISDPSIQTYFPIQAEEERIQYFPLANSHSAQSGNQHESSYYDTHWRSRTRTETDESLAGYRTGGSGSPEDNSLIAGFSDYRPSNNQQRPRVRGFAANVSINRKPVATSTWSLESKNSNRFLDRVEGVPGETETSLAVKPLWRIWGWEVTYILLSIAAFITIIVVLDNYDQQPLPDWPLSMTLNTFLAFFTTLSKAAFMLPVSVAISQSQWGWLRKNRPLYDLHVFDQASRGPWGSIMLLWRIRHRHFVTLGAFLMIVSAVTSPITQLAISYPVRDAVAREEEARAPAVHTIVSPADRMDIASRRALVMATLSDSTGFRESISPVGAFCSTGNCTFDSYQSLGICMKTANITSYMRVEEFDSPELIETLVLGFPNPEAKVWRASLPGGFEMAHQTPLVAMVDMLNGRASFAFKDSDSLQQTRVASFVLMHTVPTAFDETLWGQIEESVSSPMTADVIQAIRGFRHEAVEVLFHLCVQTYETKVQMGVETTHIVEQSAELAEGTDPFYLDMNCRPLLKQASRNCNQSIDRWNETLQLKGPAATNLARLNTTVEEGFSASLQSLEKMATNMKVDLVGYASASYVTEEYQDTAIFFRGTEFIKTLFQDVLFSMSTMANHTLHHNVMNNLYANIATSLSMSMRSGEPQKYAVDAFNISGVAWTQVSYVHISWGWITVLAVEITIAVLFLTLTIVSQGISDSGRGARQESCLPFRDAKNSSLATLVALSEATRAKAGGGVQPVDELEKIAKRLRVRFEGNQIVPAEEGCNTPSEGTATR</sequence>
<evidence type="ECO:0000313" key="3">
    <source>
        <dbReference type="EMBL" id="WQF79127.1"/>
    </source>
</evidence>
<gene>
    <name evidence="3" type="ORF">CDEST_04141</name>
</gene>